<dbReference type="InterPro" id="IPR056789">
    <property type="entry name" value="LRR_R13L1-DRL21"/>
</dbReference>
<dbReference type="SUPFAM" id="SSF52540">
    <property type="entry name" value="P-loop containing nucleoside triphosphate hydrolases"/>
    <property type="match status" value="1"/>
</dbReference>
<evidence type="ECO:0000259" key="4">
    <source>
        <dbReference type="Pfam" id="PF00931"/>
    </source>
</evidence>
<evidence type="ECO:0000256" key="3">
    <source>
        <dbReference type="SAM" id="MobiDB-lite"/>
    </source>
</evidence>
<dbReference type="InterPro" id="IPR027417">
    <property type="entry name" value="P-loop_NTPase"/>
</dbReference>
<dbReference type="Gene3D" id="1.10.10.10">
    <property type="entry name" value="Winged helix-like DNA-binding domain superfamily/Winged helix DNA-binding domain"/>
    <property type="match status" value="1"/>
</dbReference>
<evidence type="ECO:0000256" key="2">
    <source>
        <dbReference type="ARBA" id="ARBA00022821"/>
    </source>
</evidence>
<keyword evidence="2" id="KW-0611">Plant defense</keyword>
<reference evidence="7 8" key="1">
    <citation type="submission" date="2017-09" db="EMBL/GenBank/DDBJ databases">
        <authorList>
            <consortium name="International Durum Wheat Genome Sequencing Consortium (IDWGSC)"/>
            <person name="Milanesi L."/>
        </authorList>
    </citation>
    <scope>NUCLEOTIDE SEQUENCE [LARGE SCALE GENOMIC DNA]</scope>
    <source>
        <strain evidence="8">cv. Svevo</strain>
    </source>
</reference>
<organism evidence="7 8">
    <name type="scientific">Triticum turgidum subsp. durum</name>
    <name type="common">Durum wheat</name>
    <name type="synonym">Triticum durum</name>
    <dbReference type="NCBI Taxonomy" id="4567"/>
    <lineage>
        <taxon>Eukaryota</taxon>
        <taxon>Viridiplantae</taxon>
        <taxon>Streptophyta</taxon>
        <taxon>Embryophyta</taxon>
        <taxon>Tracheophyta</taxon>
        <taxon>Spermatophyta</taxon>
        <taxon>Magnoliopsida</taxon>
        <taxon>Liliopsida</taxon>
        <taxon>Poales</taxon>
        <taxon>Poaceae</taxon>
        <taxon>BOP clade</taxon>
        <taxon>Pooideae</taxon>
        <taxon>Triticodae</taxon>
        <taxon>Triticeae</taxon>
        <taxon>Triticinae</taxon>
        <taxon>Triticum</taxon>
    </lineage>
</organism>
<protein>
    <recommendedName>
        <fullName evidence="9">NB-ARC domain-containing protein</fullName>
    </recommendedName>
</protein>
<dbReference type="PANTHER" id="PTHR36766:SF73">
    <property type="entry name" value="NB-ARC DOMAIN-CONTAINING PROTEIN"/>
    <property type="match status" value="1"/>
</dbReference>
<dbReference type="PRINTS" id="PR00364">
    <property type="entry name" value="DISEASERSIST"/>
</dbReference>
<feature type="domain" description="Disease resistance protein winged helix" evidence="5">
    <location>
        <begin position="316"/>
        <end position="390"/>
    </location>
</feature>
<evidence type="ECO:0008006" key="9">
    <source>
        <dbReference type="Google" id="ProtNLM"/>
    </source>
</evidence>
<feature type="domain" description="R13L1/DRL21-like LRR repeat region" evidence="6">
    <location>
        <begin position="585"/>
        <end position="685"/>
    </location>
</feature>
<evidence type="ECO:0000259" key="6">
    <source>
        <dbReference type="Pfam" id="PF25019"/>
    </source>
</evidence>
<dbReference type="Gene3D" id="3.40.50.300">
    <property type="entry name" value="P-loop containing nucleotide triphosphate hydrolases"/>
    <property type="match status" value="1"/>
</dbReference>
<dbReference type="InterPro" id="IPR036388">
    <property type="entry name" value="WH-like_DNA-bd_sf"/>
</dbReference>
<dbReference type="Gramene" id="TRITD2Bv1G223490.1">
    <property type="protein sequence ID" value="TRITD2Bv1G223490.1"/>
    <property type="gene ID" value="TRITD2Bv1G223490"/>
</dbReference>
<dbReference type="EMBL" id="LT934114">
    <property type="protein sequence ID" value="VAH52043.1"/>
    <property type="molecule type" value="Genomic_DNA"/>
</dbReference>
<evidence type="ECO:0000256" key="1">
    <source>
        <dbReference type="ARBA" id="ARBA00022614"/>
    </source>
</evidence>
<dbReference type="Proteomes" id="UP000324705">
    <property type="component" value="Chromosome 2B"/>
</dbReference>
<dbReference type="InterPro" id="IPR002182">
    <property type="entry name" value="NB-ARC"/>
</dbReference>
<evidence type="ECO:0000313" key="7">
    <source>
        <dbReference type="EMBL" id="VAH52043.1"/>
    </source>
</evidence>
<evidence type="ECO:0000259" key="5">
    <source>
        <dbReference type="Pfam" id="PF23559"/>
    </source>
</evidence>
<dbReference type="Pfam" id="PF00931">
    <property type="entry name" value="NB-ARC"/>
    <property type="match status" value="1"/>
</dbReference>
<name>A0A9R1RSE4_TRITD</name>
<dbReference type="InterPro" id="IPR058922">
    <property type="entry name" value="WHD_DRP"/>
</dbReference>
<dbReference type="SUPFAM" id="SSF52058">
    <property type="entry name" value="L domain-like"/>
    <property type="match status" value="2"/>
</dbReference>
<gene>
    <name evidence="7" type="ORF">TRITD_2Bv1G223490</name>
</gene>
<feature type="domain" description="NB-ARC" evidence="4">
    <location>
        <begin position="65"/>
        <end position="230"/>
    </location>
</feature>
<feature type="region of interest" description="Disordered" evidence="3">
    <location>
        <begin position="26"/>
        <end position="45"/>
    </location>
</feature>
<dbReference type="Pfam" id="PF23559">
    <property type="entry name" value="WHD_DRP"/>
    <property type="match status" value="1"/>
</dbReference>
<feature type="region of interest" description="Disordered" evidence="3">
    <location>
        <begin position="932"/>
        <end position="965"/>
    </location>
</feature>
<keyword evidence="1" id="KW-0433">Leucine-rich repeat</keyword>
<dbReference type="GO" id="GO:0006952">
    <property type="term" value="P:defense response"/>
    <property type="evidence" value="ECO:0007669"/>
    <property type="project" value="UniProtKB-KW"/>
</dbReference>
<evidence type="ECO:0000313" key="8">
    <source>
        <dbReference type="Proteomes" id="UP000324705"/>
    </source>
</evidence>
<dbReference type="AlphaFoldDB" id="A0A9R1RSE4"/>
<dbReference type="Gene3D" id="3.80.10.10">
    <property type="entry name" value="Ribonuclease Inhibitor"/>
    <property type="match status" value="3"/>
</dbReference>
<dbReference type="Pfam" id="PF25019">
    <property type="entry name" value="LRR_R13L1-DRL21"/>
    <property type="match status" value="1"/>
</dbReference>
<proteinExistence type="predicted"/>
<feature type="compositionally biased region" description="Acidic residues" evidence="3">
    <location>
        <begin position="932"/>
        <end position="948"/>
    </location>
</feature>
<keyword evidence="8" id="KW-1185">Reference proteome</keyword>
<dbReference type="GO" id="GO:0043531">
    <property type="term" value="F:ADP binding"/>
    <property type="evidence" value="ECO:0007669"/>
    <property type="project" value="InterPro"/>
</dbReference>
<accession>A0A9R1RSE4</accession>
<sequence length="1265" mass="143814">MIRKVISQLQEIQGQVREVIELHGSDLSSSSNHHQNTTLDQHLRTSSLGPREVYGRVAEKNSIVRMITREKSDGVVVLPIVGIAGVGKTTLAQLVYNDPYLDDHFDQRIWVWVSRNFDEVRLTREILNSVYQERHEDIKCFAKLQEILKHQADSQRLLIILDDVWDDMNDNIQHHKMLAPLVSSHVKGNVILVTTRSMSVAQSLGTLKPVKLGALANDDFWLLFKSHAFGYENCQKHQSLSIIGRQIAEKLKGNPLAAVSTGELLRKKLNTDYWRIVLKNEEWKYMHHNRGIMAALKLSYDQLPYHLQRCFSYCSIFPDSYQFLNEELVGFWISQGFVKCNGSSQRLEDIGRGYLIDLVNLGFFEEAKREEPYLGSQVMYAICGLMHDFAMMVSRTDSASIDGRPYKKMPRTLRHLSIVNGSAYQKDQHGNIYRDEKFEENLKNAITSVSELRTLVLLGHYDFSFLLLFQYIFQKAHNLRVLQMSAASADFLKHGIEEVDGSFPQILSKLYHLQVLDVGSYNDRTMPGCIDNLVSLRHLVVHKGVYSSIATIDNMLSFQEQHGFKFHISSGFEITQLQSTEHWMHVNTLEDVYEAGLVNNELSEKLHLSWKDSPADMVMEVEGWEPHWDLRILEISGYNFAWTIMVDNIILVTSSQTVHICDCIEWKILPSLERFRFLTKLELRNLPKVVEILVPSLEELALVKMPKLEKCSCTSVEGMSSRLRALQIKDCQSLKKFDLFENNDKFETGQRSWAPSLRELSLENCPHLKVLKPLPRSIMCSGLLIRGVSTLPYMKGSSDKKLCIGYEDEDDYYGLDESSDELKILDDKMFMFHNLKNLKSMVIYGCRNLSSISLKGFSYLVSLTSLKIRNCEKLFASNEMPEHTLEDVTLVNCKAFPSLECLSIDSCGIVGKWLSLMLQHAPCLEELYLSSQEEENSEEGENSEEEENSISNLSSTKEGTSSGNPDDGLALDRLLSIPLNLISILKRITIERCAHLTFNWGKEGISGFTSLEKLIILDRPDLLSSLVHTEGGWLLPNSLGQLEIDGHSQVTLQPCFPSDITSLKKLEVHRSPGLQSLQLHSCTALEELVIRYCGSLTALQGLQFLGSLRHLTVFKCPGLPPFLESFSRQGYTLLPRLESLCIDDPSVLTTSFCRHLTSLQHLYLFFLKVTRLTDEQEQACVLLKSLQKLQFQYCSDLVDIPAGLHNLPSLKSLKVDGSRGISRLPETGLPLSLEELEICCCSRELADQCRMLPRGKLKVKIDLCF</sequence>
<dbReference type="SUPFAM" id="SSF52047">
    <property type="entry name" value="RNI-like"/>
    <property type="match status" value="1"/>
</dbReference>
<dbReference type="PANTHER" id="PTHR36766">
    <property type="entry name" value="PLANT BROAD-SPECTRUM MILDEW RESISTANCE PROTEIN RPW8"/>
    <property type="match status" value="1"/>
</dbReference>
<dbReference type="InterPro" id="IPR032675">
    <property type="entry name" value="LRR_dom_sf"/>
</dbReference>